<evidence type="ECO:0008006" key="6">
    <source>
        <dbReference type="Google" id="ProtNLM"/>
    </source>
</evidence>
<name>A0AAV5HHV2_9ROSI</name>
<feature type="transmembrane region" description="Helical" evidence="3">
    <location>
        <begin position="6"/>
        <end position="23"/>
    </location>
</feature>
<dbReference type="EMBL" id="BPVZ01000002">
    <property type="protein sequence ID" value="GKU88372.1"/>
    <property type="molecule type" value="Genomic_DNA"/>
</dbReference>
<sequence length="263" mass="28571">MDPVVSISVLSVLLGAVIALLFFKTYFLKRRSEVQSTAKAELQPSDPKKPSKPPQLVPRKSHFKVHSHASDKDQNKRHHPLDLNTLKGHGDSVMGLCFSSDGRSLATACADGVVRVFKLDDASSKSFKFLRISVPAGGHPTAVAFSDDASSVVVASQTLSGGNLYMYGEEKVKTSNDNKQQSKFPLPEIKWEHQKVHEKRAILTLAGTTASYGSGDGSTIIASCSEGTDIILWHGKNGKILGNVDTNQLKNNMATDELNLYTY</sequence>
<dbReference type="PANTHER" id="PTHR45282">
    <property type="entry name" value="OS03G0858400 PROTEIN"/>
    <property type="match status" value="1"/>
</dbReference>
<keyword evidence="3" id="KW-0472">Membrane</keyword>
<organism evidence="4 5">
    <name type="scientific">Rubroshorea leprosula</name>
    <dbReference type="NCBI Taxonomy" id="152421"/>
    <lineage>
        <taxon>Eukaryota</taxon>
        <taxon>Viridiplantae</taxon>
        <taxon>Streptophyta</taxon>
        <taxon>Embryophyta</taxon>
        <taxon>Tracheophyta</taxon>
        <taxon>Spermatophyta</taxon>
        <taxon>Magnoliopsida</taxon>
        <taxon>eudicotyledons</taxon>
        <taxon>Gunneridae</taxon>
        <taxon>Pentapetalae</taxon>
        <taxon>rosids</taxon>
        <taxon>malvids</taxon>
        <taxon>Malvales</taxon>
        <taxon>Dipterocarpaceae</taxon>
        <taxon>Rubroshorea</taxon>
    </lineage>
</organism>
<proteinExistence type="predicted"/>
<dbReference type="InterPro" id="IPR036322">
    <property type="entry name" value="WD40_repeat_dom_sf"/>
</dbReference>
<feature type="region of interest" description="Disordered" evidence="2">
    <location>
        <begin position="37"/>
        <end position="81"/>
    </location>
</feature>
<dbReference type="Gene3D" id="2.130.10.10">
    <property type="entry name" value="YVTN repeat-like/Quinoprotein amine dehydrogenase"/>
    <property type="match status" value="1"/>
</dbReference>
<dbReference type="PROSITE" id="PS50082">
    <property type="entry name" value="WD_REPEATS_2"/>
    <property type="match status" value="1"/>
</dbReference>
<keyword evidence="1" id="KW-0853">WD repeat</keyword>
<dbReference type="Proteomes" id="UP001054252">
    <property type="component" value="Unassembled WGS sequence"/>
</dbReference>
<dbReference type="PROSITE" id="PS50294">
    <property type="entry name" value="WD_REPEATS_REGION"/>
    <property type="match status" value="1"/>
</dbReference>
<protein>
    <recommendedName>
        <fullName evidence="6">Transducin beta-like protein 2</fullName>
    </recommendedName>
</protein>
<keyword evidence="5" id="KW-1185">Reference proteome</keyword>
<evidence type="ECO:0000256" key="1">
    <source>
        <dbReference type="PROSITE-ProRule" id="PRU00221"/>
    </source>
</evidence>
<evidence type="ECO:0000313" key="4">
    <source>
        <dbReference type="EMBL" id="GKU88372.1"/>
    </source>
</evidence>
<dbReference type="PANTHER" id="PTHR45282:SF2">
    <property type="entry name" value="OS03G0858400 PROTEIN"/>
    <property type="match status" value="1"/>
</dbReference>
<comment type="caution">
    <text evidence="4">The sequence shown here is derived from an EMBL/GenBank/DDBJ whole genome shotgun (WGS) entry which is preliminary data.</text>
</comment>
<dbReference type="SUPFAM" id="SSF50978">
    <property type="entry name" value="WD40 repeat-like"/>
    <property type="match status" value="1"/>
</dbReference>
<evidence type="ECO:0000313" key="5">
    <source>
        <dbReference type="Proteomes" id="UP001054252"/>
    </source>
</evidence>
<dbReference type="SMART" id="SM00320">
    <property type="entry name" value="WD40"/>
    <property type="match status" value="2"/>
</dbReference>
<accession>A0AAV5HHV2</accession>
<dbReference type="InterPro" id="IPR001680">
    <property type="entry name" value="WD40_rpt"/>
</dbReference>
<evidence type="ECO:0000256" key="2">
    <source>
        <dbReference type="SAM" id="MobiDB-lite"/>
    </source>
</evidence>
<dbReference type="AlphaFoldDB" id="A0AAV5HHV2"/>
<reference evidence="4 5" key="1">
    <citation type="journal article" date="2021" name="Commun. Biol.">
        <title>The genome of Shorea leprosula (Dipterocarpaceae) highlights the ecological relevance of drought in aseasonal tropical rainforests.</title>
        <authorList>
            <person name="Ng K.K.S."/>
            <person name="Kobayashi M.J."/>
            <person name="Fawcett J.A."/>
            <person name="Hatakeyama M."/>
            <person name="Paape T."/>
            <person name="Ng C.H."/>
            <person name="Ang C.C."/>
            <person name="Tnah L.H."/>
            <person name="Lee C.T."/>
            <person name="Nishiyama T."/>
            <person name="Sese J."/>
            <person name="O'Brien M.J."/>
            <person name="Copetti D."/>
            <person name="Mohd Noor M.I."/>
            <person name="Ong R.C."/>
            <person name="Putra M."/>
            <person name="Sireger I.Z."/>
            <person name="Indrioko S."/>
            <person name="Kosugi Y."/>
            <person name="Izuno A."/>
            <person name="Isagi Y."/>
            <person name="Lee S.L."/>
            <person name="Shimizu K.K."/>
        </authorList>
    </citation>
    <scope>NUCLEOTIDE SEQUENCE [LARGE SCALE GENOMIC DNA]</scope>
    <source>
        <strain evidence="4">214</strain>
    </source>
</reference>
<dbReference type="Pfam" id="PF00400">
    <property type="entry name" value="WD40"/>
    <property type="match status" value="1"/>
</dbReference>
<evidence type="ECO:0000256" key="3">
    <source>
        <dbReference type="SAM" id="Phobius"/>
    </source>
</evidence>
<feature type="repeat" description="WD" evidence="1">
    <location>
        <begin position="86"/>
        <end position="127"/>
    </location>
</feature>
<keyword evidence="3" id="KW-1133">Transmembrane helix</keyword>
<keyword evidence="3" id="KW-0812">Transmembrane</keyword>
<dbReference type="InterPro" id="IPR015943">
    <property type="entry name" value="WD40/YVTN_repeat-like_dom_sf"/>
</dbReference>
<gene>
    <name evidence="4" type="ORF">SLEP1_g2647</name>
</gene>